<feature type="compositionally biased region" description="Polar residues" evidence="1">
    <location>
        <begin position="270"/>
        <end position="292"/>
    </location>
</feature>
<keyword evidence="2" id="KW-0812">Transmembrane</keyword>
<feature type="region of interest" description="Disordered" evidence="1">
    <location>
        <begin position="93"/>
        <end position="138"/>
    </location>
</feature>
<feature type="compositionally biased region" description="Polar residues" evidence="1">
    <location>
        <begin position="424"/>
        <end position="437"/>
    </location>
</feature>
<evidence type="ECO:0000256" key="2">
    <source>
        <dbReference type="SAM" id="Phobius"/>
    </source>
</evidence>
<evidence type="ECO:0000313" key="3">
    <source>
        <dbReference type="EMBL" id="CAG8594930.1"/>
    </source>
</evidence>
<feature type="compositionally biased region" description="Polar residues" evidence="1">
    <location>
        <begin position="194"/>
        <end position="232"/>
    </location>
</feature>
<feature type="compositionally biased region" description="Polar residues" evidence="1">
    <location>
        <begin position="452"/>
        <end position="474"/>
    </location>
</feature>
<feature type="compositionally biased region" description="Low complexity" evidence="1">
    <location>
        <begin position="491"/>
        <end position="504"/>
    </location>
</feature>
<feature type="region of interest" description="Disordered" evidence="1">
    <location>
        <begin position="159"/>
        <end position="233"/>
    </location>
</feature>
<feature type="region of interest" description="Disordered" evidence="1">
    <location>
        <begin position="1"/>
        <end position="21"/>
    </location>
</feature>
<evidence type="ECO:0000313" key="4">
    <source>
        <dbReference type="Proteomes" id="UP000789508"/>
    </source>
</evidence>
<proteinExistence type="predicted"/>
<evidence type="ECO:0000256" key="1">
    <source>
        <dbReference type="SAM" id="MobiDB-lite"/>
    </source>
</evidence>
<dbReference type="AlphaFoldDB" id="A0A9N9G9R2"/>
<feature type="compositionally biased region" description="Polar residues" evidence="1">
    <location>
        <begin position="93"/>
        <end position="126"/>
    </location>
</feature>
<keyword evidence="4" id="KW-1185">Reference proteome</keyword>
<gene>
    <name evidence="3" type="ORF">ALEPTO_LOCUS7873</name>
</gene>
<dbReference type="EMBL" id="CAJVPS010003822">
    <property type="protein sequence ID" value="CAG8594930.1"/>
    <property type="molecule type" value="Genomic_DNA"/>
</dbReference>
<feature type="compositionally biased region" description="Low complexity" evidence="1">
    <location>
        <begin position="162"/>
        <end position="181"/>
    </location>
</feature>
<comment type="caution">
    <text evidence="3">The sequence shown here is derived from an EMBL/GenBank/DDBJ whole genome shotgun (WGS) entry which is preliminary data.</text>
</comment>
<sequence length="615" mass="67728">MSVPSMSPLPEDTTNSPSNDTSTTIITISVIGAVILILLAAFLFLYWKRHRNRKYRESTVISQKTVKQRFTLDHILGTANGYQAADSDVFSIPSTSASGGDTRPQSLVIQGNPHVQQSMRQVSTRTVSDHGSIVTPTPIRDSIDISKFDAYSSGFKDDEESLVSSSSQQRPSLQPQQSLESNVPDRQSQHDHSAQPTPSQSQLRQQGSDYFSQNQGQSSTTRPLLQQKSSAHNMHAVETQREILVETPKVSSKHNLESHRSPSRVDQSKIDTTSFQQPQLTRKPSSPLQFNPHQLEHQHRNVPPLPQKSPEHNKHAVESQQEAVVAAAAIDTLPNVSNKDNLESIPLDSESHRPPPRVDHPKIDTTSFQYQPQQPQLNRQPSSPLQFNPHQLEHQHGYTSPLQFNPRSPSPLQFNPHQLEHQHGNTSPSQFNSRSTGSPPPIQSHPPKVNSPPIQNQPQHADTASHPLQRTGSLKRSIYKKNRDSSSPTPSEGSLRRSLLRRGGAASGGGEGTPRSERSRSRDSSEASDHGTTFRADDIGVGDQHSPKSSPPIAPQQYVQSGHIPPLRDLSPGHPESPQDPGTPAREGSPESFASRGRSRARSPFDEERHQGGGN</sequence>
<reference evidence="3" key="1">
    <citation type="submission" date="2021-06" db="EMBL/GenBank/DDBJ databases">
        <authorList>
            <person name="Kallberg Y."/>
            <person name="Tangrot J."/>
            <person name="Rosling A."/>
        </authorList>
    </citation>
    <scope>NUCLEOTIDE SEQUENCE</scope>
    <source>
        <strain evidence="3">FL130A</strain>
    </source>
</reference>
<feature type="compositionally biased region" description="Basic and acidic residues" evidence="1">
    <location>
        <begin position="349"/>
        <end position="363"/>
    </location>
</feature>
<feature type="transmembrane region" description="Helical" evidence="2">
    <location>
        <begin position="25"/>
        <end position="47"/>
    </location>
</feature>
<feature type="compositionally biased region" description="Basic and acidic residues" evidence="1">
    <location>
        <begin position="514"/>
        <end position="529"/>
    </location>
</feature>
<dbReference type="OrthoDB" id="10636023at2759"/>
<keyword evidence="2" id="KW-0472">Membrane</keyword>
<organism evidence="3 4">
    <name type="scientific">Ambispora leptoticha</name>
    <dbReference type="NCBI Taxonomy" id="144679"/>
    <lineage>
        <taxon>Eukaryota</taxon>
        <taxon>Fungi</taxon>
        <taxon>Fungi incertae sedis</taxon>
        <taxon>Mucoromycota</taxon>
        <taxon>Glomeromycotina</taxon>
        <taxon>Glomeromycetes</taxon>
        <taxon>Archaeosporales</taxon>
        <taxon>Ambisporaceae</taxon>
        <taxon>Ambispora</taxon>
    </lineage>
</organism>
<name>A0A9N9G9R2_9GLOM</name>
<feature type="compositionally biased region" description="Polar residues" evidence="1">
    <location>
        <begin position="397"/>
        <end position="416"/>
    </location>
</feature>
<feature type="region of interest" description="Disordered" evidence="1">
    <location>
        <begin position="247"/>
        <end position="320"/>
    </location>
</feature>
<dbReference type="Proteomes" id="UP000789508">
    <property type="component" value="Unassembled WGS sequence"/>
</dbReference>
<feature type="compositionally biased region" description="Low complexity" evidence="1">
    <location>
        <begin position="369"/>
        <end position="386"/>
    </location>
</feature>
<protein>
    <submittedName>
        <fullName evidence="3">2444_t:CDS:1</fullName>
    </submittedName>
</protein>
<feature type="region of interest" description="Disordered" evidence="1">
    <location>
        <begin position="335"/>
        <end position="615"/>
    </location>
</feature>
<feature type="compositionally biased region" description="Low complexity" evidence="1">
    <location>
        <begin position="12"/>
        <end position="21"/>
    </location>
</feature>
<accession>A0A9N9G9R2</accession>
<feature type="compositionally biased region" description="Basic and acidic residues" evidence="1">
    <location>
        <begin position="603"/>
        <end position="615"/>
    </location>
</feature>
<keyword evidence="2" id="KW-1133">Transmembrane helix</keyword>